<dbReference type="GeneID" id="24804274"/>
<dbReference type="HOGENOM" id="CLU_052147_1_0_2"/>
<dbReference type="KEGG" id="gah:GAH_01705"/>
<dbReference type="OrthoDB" id="144689at2157"/>
<dbReference type="InterPro" id="IPR051278">
    <property type="entry name" value="HdrB/HdrD_reductase"/>
</dbReference>
<dbReference type="PATRIC" id="fig|113653.22.peg.1677"/>
<dbReference type="InterPro" id="IPR004017">
    <property type="entry name" value="Cys_rich_dom"/>
</dbReference>
<dbReference type="AlphaFoldDB" id="A0A0F7DBF7"/>
<dbReference type="FunCoup" id="A0A0F7DBF7">
    <property type="interactions" value="58"/>
</dbReference>
<dbReference type="GO" id="GO:0051912">
    <property type="term" value="F:CoB--CoM heterodisulfide reductase activity"/>
    <property type="evidence" value="ECO:0007669"/>
    <property type="project" value="UniProtKB-EC"/>
</dbReference>
<dbReference type="Proteomes" id="UP000034723">
    <property type="component" value="Chromosome"/>
</dbReference>
<gene>
    <name evidence="3" type="ORF">GAH_01705</name>
</gene>
<dbReference type="EC" id="1.8.98.1" evidence="3"/>
<feature type="domain" description="Cysteine-rich" evidence="2">
    <location>
        <begin position="121"/>
        <end position="213"/>
    </location>
</feature>
<keyword evidence="4" id="KW-1185">Reference proteome</keyword>
<dbReference type="PANTHER" id="PTHR42947:SF1">
    <property type="entry name" value="COB--COM HETERODISULFIDE REDUCTASE SUBUNIT B 1"/>
    <property type="match status" value="1"/>
</dbReference>
<feature type="domain" description="Cysteine-rich" evidence="2">
    <location>
        <begin position="2"/>
        <end position="81"/>
    </location>
</feature>
<dbReference type="RefSeq" id="WP_048096090.1">
    <property type="nucleotide sequence ID" value="NZ_CP011267.1"/>
</dbReference>
<sequence length="273" mass="30533">MKFFPGCMIHNRYPGVEKSLYYVFENLGIDISPLEGSSCCPAPSITRSVSNELWEEVGLRNLRLADGETIMTACNGCFTTLLEVSEKFEEGDVRHVAEFLYSDVGIDRIKRHVAKRLPLRVAVHYGCHFFRPSKHKKFVSPERPTMLDELVEAIGAESVDYKYKFMCCGGGGGVRAGATEVSHDLLEKKMDAIAEAEVDVIVVVCPLCMNQFDVGQKELKEQRGKEYGIPVVHYVQLLAIAMGMDVELSGIDRHSIVSQPLIEKLIMGERVEE</sequence>
<accession>A0A0F7DBF7</accession>
<keyword evidence="1 3" id="KW-0560">Oxidoreductase</keyword>
<protein>
    <submittedName>
        <fullName evidence="3">CoB--CoM heterodisulfide reductase subunit B</fullName>
        <ecNumber evidence="3">1.8.98.1</ecNumber>
    </submittedName>
</protein>
<proteinExistence type="predicted"/>
<dbReference type="STRING" id="113653.GAH_01705"/>
<dbReference type="InParanoid" id="A0A0F7DBF7"/>
<evidence type="ECO:0000313" key="3">
    <source>
        <dbReference type="EMBL" id="AKG91011.1"/>
    </source>
</evidence>
<dbReference type="PANTHER" id="PTHR42947">
    <property type="entry name" value="COB--COM HETERODISULFIDE REDUCTASE SUBUNIT B 1"/>
    <property type="match status" value="1"/>
</dbReference>
<dbReference type="Pfam" id="PF02754">
    <property type="entry name" value="CCG"/>
    <property type="match status" value="2"/>
</dbReference>
<evidence type="ECO:0000259" key="2">
    <source>
        <dbReference type="Pfam" id="PF02754"/>
    </source>
</evidence>
<evidence type="ECO:0000256" key="1">
    <source>
        <dbReference type="ARBA" id="ARBA00023002"/>
    </source>
</evidence>
<dbReference type="EMBL" id="CP011267">
    <property type="protein sequence ID" value="AKG91011.1"/>
    <property type="molecule type" value="Genomic_DNA"/>
</dbReference>
<name>A0A0F7DBF7_9EURY</name>
<reference evidence="3 4" key="1">
    <citation type="submission" date="2015-04" db="EMBL/GenBank/DDBJ databases">
        <title>The complete genome sequence of the hyperthermophilic, obligate iron-reducing archaeon Geoglobus ahangari strain 234T.</title>
        <authorList>
            <person name="Manzella M.P."/>
            <person name="Holmes D.E."/>
            <person name="Rocheleau J.M."/>
            <person name="Chung A."/>
            <person name="Reguera G."/>
            <person name="Kashefi K."/>
        </authorList>
    </citation>
    <scope>NUCLEOTIDE SEQUENCE [LARGE SCALE GENOMIC DNA]</scope>
    <source>
        <strain evidence="3 4">234</strain>
    </source>
</reference>
<organism evidence="3 4">
    <name type="scientific">Geoglobus ahangari</name>
    <dbReference type="NCBI Taxonomy" id="113653"/>
    <lineage>
        <taxon>Archaea</taxon>
        <taxon>Methanobacteriati</taxon>
        <taxon>Methanobacteriota</taxon>
        <taxon>Archaeoglobi</taxon>
        <taxon>Archaeoglobales</taxon>
        <taxon>Archaeoglobaceae</taxon>
        <taxon>Geoglobus</taxon>
    </lineage>
</organism>
<evidence type="ECO:0000313" key="4">
    <source>
        <dbReference type="Proteomes" id="UP000034723"/>
    </source>
</evidence>